<feature type="transmembrane region" description="Helical" evidence="14">
    <location>
        <begin position="681"/>
        <end position="703"/>
    </location>
</feature>
<dbReference type="SUPFAM" id="SSF53822">
    <property type="entry name" value="Periplasmic binding protein-like I"/>
    <property type="match status" value="1"/>
</dbReference>
<dbReference type="Pfam" id="PF01094">
    <property type="entry name" value="ANF_receptor"/>
    <property type="match status" value="1"/>
</dbReference>
<feature type="region of interest" description="Disordered" evidence="13">
    <location>
        <begin position="854"/>
        <end position="903"/>
    </location>
</feature>
<evidence type="ECO:0000313" key="17">
    <source>
        <dbReference type="Proteomes" id="UP000192578"/>
    </source>
</evidence>
<dbReference type="OrthoDB" id="2150267at2759"/>
<dbReference type="PANTHER" id="PTHR10519:SF74">
    <property type="entry name" value="GAMMA-AMINOBUTYRIC ACID TYPE B RECEPTOR SUBUNIT 2"/>
    <property type="match status" value="1"/>
</dbReference>
<feature type="transmembrane region" description="Helical" evidence="14">
    <location>
        <begin position="658"/>
        <end position="675"/>
    </location>
</feature>
<dbReference type="Pfam" id="PF00003">
    <property type="entry name" value="7tm_3"/>
    <property type="match status" value="1"/>
</dbReference>
<evidence type="ECO:0000313" key="16">
    <source>
        <dbReference type="EMBL" id="OQV15826.1"/>
    </source>
</evidence>
<evidence type="ECO:0000256" key="5">
    <source>
        <dbReference type="ARBA" id="ARBA00022989"/>
    </source>
</evidence>
<feature type="transmembrane region" description="Helical" evidence="14">
    <location>
        <begin position="520"/>
        <end position="539"/>
    </location>
</feature>
<proteinExistence type="predicted"/>
<dbReference type="Proteomes" id="UP000192578">
    <property type="component" value="Unassembled WGS sequence"/>
</dbReference>
<dbReference type="InterPro" id="IPR017978">
    <property type="entry name" value="GPCR_3_C"/>
</dbReference>
<dbReference type="InterPro" id="IPR000337">
    <property type="entry name" value="GPCR_3"/>
</dbReference>
<comment type="caution">
    <text evidence="16">The sequence shown here is derived from an EMBL/GenBank/DDBJ whole genome shotgun (WGS) entry which is preliminary data.</text>
</comment>
<feature type="domain" description="G-protein coupled receptors family 3 profile" evidence="15">
    <location>
        <begin position="451"/>
        <end position="725"/>
    </location>
</feature>
<protein>
    <recommendedName>
        <fullName evidence="11">Gamma-aminobutyric acid type B receptor subunit 2</fullName>
    </recommendedName>
</protein>
<organism evidence="16 17">
    <name type="scientific">Hypsibius exemplaris</name>
    <name type="common">Freshwater tardigrade</name>
    <dbReference type="NCBI Taxonomy" id="2072580"/>
    <lineage>
        <taxon>Eukaryota</taxon>
        <taxon>Metazoa</taxon>
        <taxon>Ecdysozoa</taxon>
        <taxon>Tardigrada</taxon>
        <taxon>Eutardigrada</taxon>
        <taxon>Parachela</taxon>
        <taxon>Hypsibioidea</taxon>
        <taxon>Hypsibiidae</taxon>
        <taxon>Hypsibius</taxon>
    </lineage>
</organism>
<dbReference type="GO" id="GO:0004965">
    <property type="term" value="F:G protein-coupled GABA receptor activity"/>
    <property type="evidence" value="ECO:0007669"/>
    <property type="project" value="InterPro"/>
</dbReference>
<evidence type="ECO:0000256" key="11">
    <source>
        <dbReference type="ARBA" id="ARBA00073785"/>
    </source>
</evidence>
<feature type="transmembrane region" description="Helical" evidence="14">
    <location>
        <begin position="442"/>
        <end position="465"/>
    </location>
</feature>
<dbReference type="PRINTS" id="PR01176">
    <property type="entry name" value="GABABRECEPTR"/>
</dbReference>
<evidence type="ECO:0000256" key="7">
    <source>
        <dbReference type="ARBA" id="ARBA00023136"/>
    </source>
</evidence>
<feature type="transmembrane region" description="Helical" evidence="14">
    <location>
        <begin position="485"/>
        <end position="508"/>
    </location>
</feature>
<feature type="transmembrane region" description="Helical" evidence="14">
    <location>
        <begin position="560"/>
        <end position="580"/>
    </location>
</feature>
<evidence type="ECO:0000256" key="12">
    <source>
        <dbReference type="SAM" id="Coils"/>
    </source>
</evidence>
<evidence type="ECO:0000256" key="6">
    <source>
        <dbReference type="ARBA" id="ARBA00023040"/>
    </source>
</evidence>
<keyword evidence="4" id="KW-0732">Signal</keyword>
<evidence type="ECO:0000256" key="2">
    <source>
        <dbReference type="ARBA" id="ARBA00022475"/>
    </source>
</evidence>
<dbReference type="GO" id="GO:0038039">
    <property type="term" value="C:G protein-coupled receptor heterodimeric complex"/>
    <property type="evidence" value="ECO:0007669"/>
    <property type="project" value="TreeGrafter"/>
</dbReference>
<dbReference type="Gene3D" id="3.40.50.2300">
    <property type="match status" value="2"/>
</dbReference>
<dbReference type="InterPro" id="IPR001828">
    <property type="entry name" value="ANF_lig-bd_rcpt"/>
</dbReference>
<keyword evidence="7 14" id="KW-0472">Membrane</keyword>
<dbReference type="InterPro" id="IPR028082">
    <property type="entry name" value="Peripla_BP_I"/>
</dbReference>
<dbReference type="AlphaFoldDB" id="A0A1W0WKV3"/>
<sequence>MSSHRRHLSGSSMTVDSCRTNATVLALNGVGGGCEKSDSKTRIPKTTTLAVTAARELSFLHHIVICDAALGIKAFLDMLYKKGKRLMVFGSACTEVTGPIAQAAQFLHLAQLSYADTHPMYDHIKFPNLYRIVPSENQFNYARLELLRQFNWTHVATLYQNDPRYSLAHNHLMARGADQAASYKLVSQRTFTDVLELRDALNKFVEKGVRIIFGSFTEAWARITFCEAFKLNMFGRKYQWIIWGGYNKDWWMVDDAEVRCSTQELVTALNGYMSTDILPLSLENHQTIAKLTPSEYESMYDERKGSEYSRFHGYTYDGMWAMAKAISIVIEELPPGKTIDMFDYKMEFWSQRFLSALKKTEFVGVTGPVKFYNNERVGRILIKQFQVLDGASSSAHEQIIALFHNDTSFLDFSVGHPVYWHGGKHAPRDRTIEKVQLQHLSVVSFITMVALSIAGIFLAVFFLSVNTKYRNHKYIKMSSPHLNNIIICGCIMTYFSVILLGIDTGMVSEDSIPAICTARLWVLTIGFTSAFGAMFSKTWRVHAIFTNIKLNKKVIKDYQLFLIVALLLFLDFVILLTWQLQDPFTYATKPLQEFEDATNDFLIKPQIGFCVSEHMTIYLGVTYAFKGILMAFGCFLAWETRHVSIPALNDSKYIGMSVYNVVIMCVIGVAISIILTDQQEYAFLIISGFIIFCTTITLCLVFVPKLIELKKNPHPETKRVRATLKPAGKSSKRESFTADLQNKIKTLADQNQKLKESNQARASELDRLIREVGEEAKELLGTRRKDIRPRAKINFKVPGLTSDDDENPSSSRDESSQDQSDQWPLMETSAITKCVYVHYKPRKNSIQDAQTGCTIMSEPSNSSNSHRHFANNSTLPPISDAEEPDSRERTPVTPAKDVADYGGVFVGGPAQPVFSRKPPKKPMATVTENHIARVEMHDHRPTQNGPKNGRISPIAGEPEAGVAMERSKSTPFPAGSENRLRSIMKHNNSVSHRAASLPTPVDEDLIEVSSPPESRSGKASINHNHNATSGFPSRQVTIDSADSPADSKRLRCDVIASL</sequence>
<comment type="subcellular location">
    <subcellularLocation>
        <location evidence="1">Cell membrane</location>
        <topology evidence="1">Multi-pass membrane protein</topology>
    </subcellularLocation>
</comment>
<dbReference type="CDD" id="cd06366">
    <property type="entry name" value="PBP1_GABAb_receptor"/>
    <property type="match status" value="1"/>
</dbReference>
<evidence type="ECO:0000256" key="4">
    <source>
        <dbReference type="ARBA" id="ARBA00022729"/>
    </source>
</evidence>
<keyword evidence="10" id="KW-0807">Transducer</keyword>
<feature type="coiled-coil region" evidence="12">
    <location>
        <begin position="737"/>
        <end position="771"/>
    </location>
</feature>
<accession>A0A1W0WKV3</accession>
<dbReference type="PRINTS" id="PR01177">
    <property type="entry name" value="GABAB1RECPTR"/>
</dbReference>
<reference evidence="17" key="1">
    <citation type="submission" date="2017-01" db="EMBL/GenBank/DDBJ databases">
        <title>Comparative genomics of anhydrobiosis in the tardigrade Hypsibius dujardini.</title>
        <authorList>
            <person name="Yoshida Y."/>
            <person name="Koutsovoulos G."/>
            <person name="Laetsch D."/>
            <person name="Stevens L."/>
            <person name="Kumar S."/>
            <person name="Horikawa D."/>
            <person name="Ishino K."/>
            <person name="Komine S."/>
            <person name="Tomita M."/>
            <person name="Blaxter M."/>
            <person name="Arakawa K."/>
        </authorList>
    </citation>
    <scope>NUCLEOTIDE SEQUENCE [LARGE SCALE GENOMIC DNA]</scope>
    <source>
        <strain evidence="17">Z151</strain>
    </source>
</reference>
<dbReference type="GO" id="GO:0007214">
    <property type="term" value="P:gamma-aminobutyric acid signaling pathway"/>
    <property type="evidence" value="ECO:0007669"/>
    <property type="project" value="TreeGrafter"/>
</dbReference>
<dbReference type="PANTHER" id="PTHR10519">
    <property type="entry name" value="GABA-B RECEPTOR"/>
    <property type="match status" value="1"/>
</dbReference>
<gene>
    <name evidence="16" type="ORF">BV898_10077</name>
</gene>
<dbReference type="InterPro" id="IPR002455">
    <property type="entry name" value="GPCR3_GABA-B"/>
</dbReference>
<keyword evidence="12" id="KW-0175">Coiled coil</keyword>
<dbReference type="PROSITE" id="PS50259">
    <property type="entry name" value="G_PROTEIN_RECEP_F3_4"/>
    <property type="match status" value="1"/>
</dbReference>
<feature type="compositionally biased region" description="Polar residues" evidence="13">
    <location>
        <begin position="854"/>
        <end position="876"/>
    </location>
</feature>
<name>A0A1W0WKV3_HYPEX</name>
<keyword evidence="8 16" id="KW-0675">Receptor</keyword>
<evidence type="ECO:0000256" key="3">
    <source>
        <dbReference type="ARBA" id="ARBA00022692"/>
    </source>
</evidence>
<evidence type="ECO:0000256" key="14">
    <source>
        <dbReference type="SAM" id="Phobius"/>
    </source>
</evidence>
<evidence type="ECO:0000256" key="9">
    <source>
        <dbReference type="ARBA" id="ARBA00023180"/>
    </source>
</evidence>
<dbReference type="EMBL" id="MTYJ01000082">
    <property type="protein sequence ID" value="OQV15826.1"/>
    <property type="molecule type" value="Genomic_DNA"/>
</dbReference>
<evidence type="ECO:0000256" key="13">
    <source>
        <dbReference type="SAM" id="MobiDB-lite"/>
    </source>
</evidence>
<feature type="region of interest" description="Disordered" evidence="13">
    <location>
        <begin position="791"/>
        <end position="825"/>
    </location>
</feature>
<evidence type="ECO:0000256" key="8">
    <source>
        <dbReference type="ARBA" id="ARBA00023170"/>
    </source>
</evidence>
<evidence type="ECO:0000256" key="1">
    <source>
        <dbReference type="ARBA" id="ARBA00004651"/>
    </source>
</evidence>
<keyword evidence="2" id="KW-1003">Cell membrane</keyword>
<dbReference type="InterPro" id="IPR017979">
    <property type="entry name" value="GPCR_3_CS"/>
</dbReference>
<keyword evidence="17" id="KW-1185">Reference proteome</keyword>
<dbReference type="PROSITE" id="PS51257">
    <property type="entry name" value="PROKAR_LIPOPROTEIN"/>
    <property type="match status" value="1"/>
</dbReference>
<dbReference type="PRINTS" id="PR00248">
    <property type="entry name" value="GPCRMGR"/>
</dbReference>
<keyword evidence="6" id="KW-0297">G-protein coupled receptor</keyword>
<keyword evidence="5 14" id="KW-1133">Transmembrane helix</keyword>
<dbReference type="PROSITE" id="PS00981">
    <property type="entry name" value="G_PROTEIN_RECEP_F3_3"/>
    <property type="match status" value="1"/>
</dbReference>
<keyword evidence="9" id="KW-0325">Glycoprotein</keyword>
<dbReference type="FunFam" id="3.40.50.2300:FF:000063">
    <property type="entry name" value="Gamma-aminobutyric acid type B receptor subunit"/>
    <property type="match status" value="1"/>
</dbReference>
<feature type="region of interest" description="Disordered" evidence="13">
    <location>
        <begin position="992"/>
        <end position="1049"/>
    </location>
</feature>
<feature type="transmembrane region" description="Helical" evidence="14">
    <location>
        <begin position="617"/>
        <end position="638"/>
    </location>
</feature>
<evidence type="ECO:0000259" key="15">
    <source>
        <dbReference type="PROSITE" id="PS50259"/>
    </source>
</evidence>
<evidence type="ECO:0000256" key="10">
    <source>
        <dbReference type="ARBA" id="ARBA00023224"/>
    </source>
</evidence>
<feature type="compositionally biased region" description="Polar residues" evidence="13">
    <location>
        <begin position="1011"/>
        <end position="1040"/>
    </location>
</feature>
<keyword evidence="3 14" id="KW-0812">Transmembrane</keyword>